<dbReference type="OrthoDB" id="185373at2759"/>
<protein>
    <submittedName>
        <fullName evidence="3">PPR domain-containing protein/PPR_2 domain-containing protein/PPR_3 domain-containing protein</fullName>
    </submittedName>
</protein>
<dbReference type="Pfam" id="PF01535">
    <property type="entry name" value="PPR"/>
    <property type="match status" value="8"/>
</dbReference>
<keyword evidence="1" id="KW-0677">Repeat</keyword>
<evidence type="ECO:0000256" key="2">
    <source>
        <dbReference type="PROSITE-ProRule" id="PRU00708"/>
    </source>
</evidence>
<dbReference type="Gene3D" id="1.25.40.10">
    <property type="entry name" value="Tetratricopeptide repeat domain"/>
    <property type="match status" value="4"/>
</dbReference>
<dbReference type="InterPro" id="IPR011990">
    <property type="entry name" value="TPR-like_helical_dom_sf"/>
</dbReference>
<keyword evidence="4" id="KW-1185">Reference proteome</keyword>
<dbReference type="Pfam" id="PF20431">
    <property type="entry name" value="E_motif"/>
    <property type="match status" value="1"/>
</dbReference>
<comment type="caution">
    <text evidence="3">The sequence shown here is derived from an EMBL/GenBank/DDBJ whole genome shotgun (WGS) entry which is preliminary data.</text>
</comment>
<dbReference type="Pfam" id="PF13041">
    <property type="entry name" value="PPR_2"/>
    <property type="match status" value="2"/>
</dbReference>
<dbReference type="NCBIfam" id="TIGR00756">
    <property type="entry name" value="PPR"/>
    <property type="match status" value="3"/>
</dbReference>
<reference evidence="4" key="1">
    <citation type="submission" date="2016-04" db="EMBL/GenBank/DDBJ databases">
        <title>Cephalotus genome sequencing.</title>
        <authorList>
            <person name="Fukushima K."/>
            <person name="Hasebe M."/>
            <person name="Fang X."/>
        </authorList>
    </citation>
    <scope>NUCLEOTIDE SEQUENCE [LARGE SCALE GENOMIC DNA]</scope>
    <source>
        <strain evidence="4">cv. St1</strain>
    </source>
</reference>
<dbReference type="InterPro" id="IPR046960">
    <property type="entry name" value="PPR_At4g14850-like_plant"/>
</dbReference>
<dbReference type="PANTHER" id="PTHR47926">
    <property type="entry name" value="PENTATRICOPEPTIDE REPEAT-CONTAINING PROTEIN"/>
    <property type="match status" value="1"/>
</dbReference>
<feature type="repeat" description="PPR" evidence="2">
    <location>
        <begin position="127"/>
        <end position="161"/>
    </location>
</feature>
<feature type="repeat" description="PPR" evidence="2">
    <location>
        <begin position="26"/>
        <end position="60"/>
    </location>
</feature>
<dbReference type="GO" id="GO:0009451">
    <property type="term" value="P:RNA modification"/>
    <property type="evidence" value="ECO:0007669"/>
    <property type="project" value="InterPro"/>
</dbReference>
<organism evidence="3 4">
    <name type="scientific">Cephalotus follicularis</name>
    <name type="common">Albany pitcher plant</name>
    <dbReference type="NCBI Taxonomy" id="3775"/>
    <lineage>
        <taxon>Eukaryota</taxon>
        <taxon>Viridiplantae</taxon>
        <taxon>Streptophyta</taxon>
        <taxon>Embryophyta</taxon>
        <taxon>Tracheophyta</taxon>
        <taxon>Spermatophyta</taxon>
        <taxon>Magnoliopsida</taxon>
        <taxon>eudicotyledons</taxon>
        <taxon>Gunneridae</taxon>
        <taxon>Pentapetalae</taxon>
        <taxon>rosids</taxon>
        <taxon>fabids</taxon>
        <taxon>Oxalidales</taxon>
        <taxon>Cephalotaceae</taxon>
        <taxon>Cephalotus</taxon>
    </lineage>
</organism>
<dbReference type="PROSITE" id="PS51375">
    <property type="entry name" value="PPR"/>
    <property type="match status" value="3"/>
</dbReference>
<gene>
    <name evidence="3" type="ORF">CFOL_v3_11445</name>
</gene>
<dbReference type="AlphaFoldDB" id="A0A1Q3BJD0"/>
<dbReference type="PANTHER" id="PTHR47926:SF419">
    <property type="entry name" value="(WILD MALAYSIAN BANANA) HYPOTHETICAL PROTEIN"/>
    <property type="match status" value="1"/>
</dbReference>
<sequence length="519" mass="57817">TMISGFVKLGRLQDSIWFFERNPFQNVFSWTANISGFVQHGFGLEALKLFLKLLESGVKPNHITFTSAVKSCVGLGDFGLGMSIFRLILKSGFEHCVSVSNSLITFCLRMGDIDLPKRIFDKMDKRNEVSWSALIARYSQSGYPLEALQPFSEMVQCGFKPNGSCFPIVFSALASLEALQAGSTIHAHVIKIEIERDIFVSNSLIDLYCKCGKTKDGLNGQMDEAKKLFESIPVHDNVSWNSIIAGYVEYKQYGMVFEVFNEMLLSGEISNQSTFSSVLCALCMASLEKGKDTHGKIIKFGIQDGVVDTALTNMYAKSGDIQSSKCVFDRMPEKNEIPWTVMIGLAESGVADESLILFEEMKRSSVHEIMLLSVLFACAHCGLVDKGLQYFNSMEAVYGIKPQGKHYTCMVDMLSRSGRLSEAEEFINSMPFQPESNACAALLSGCWKYKNEDIAERAAKKLWERAEKNSAGYLLLSNIYASAGKWLDVLNIRELMKEKPLKKSGGCSWVEVRNGVHSF</sequence>
<evidence type="ECO:0000313" key="4">
    <source>
        <dbReference type="Proteomes" id="UP000187406"/>
    </source>
</evidence>
<dbReference type="Proteomes" id="UP000187406">
    <property type="component" value="Unassembled WGS sequence"/>
</dbReference>
<feature type="non-terminal residue" evidence="3">
    <location>
        <position position="519"/>
    </location>
</feature>
<dbReference type="InterPro" id="IPR046848">
    <property type="entry name" value="E_motif"/>
</dbReference>
<accession>A0A1Q3BJD0</accession>
<feature type="repeat" description="PPR" evidence="2">
    <location>
        <begin position="236"/>
        <end position="270"/>
    </location>
</feature>
<dbReference type="EMBL" id="BDDD01000596">
    <property type="protein sequence ID" value="GAV67942.1"/>
    <property type="molecule type" value="Genomic_DNA"/>
</dbReference>
<dbReference type="FunFam" id="1.25.40.10:FF:001093">
    <property type="entry name" value="Pentatricopeptide repeat-containing protein At2g34400"/>
    <property type="match status" value="1"/>
</dbReference>
<dbReference type="GO" id="GO:0003723">
    <property type="term" value="F:RNA binding"/>
    <property type="evidence" value="ECO:0007669"/>
    <property type="project" value="InterPro"/>
</dbReference>
<proteinExistence type="predicted"/>
<evidence type="ECO:0000256" key="1">
    <source>
        <dbReference type="ARBA" id="ARBA00022737"/>
    </source>
</evidence>
<dbReference type="InterPro" id="IPR002885">
    <property type="entry name" value="PPR_rpt"/>
</dbReference>
<dbReference type="InParanoid" id="A0A1Q3BJD0"/>
<evidence type="ECO:0000313" key="3">
    <source>
        <dbReference type="EMBL" id="GAV67942.1"/>
    </source>
</evidence>
<name>A0A1Q3BJD0_CEPFO</name>
<feature type="non-terminal residue" evidence="3">
    <location>
        <position position="1"/>
    </location>
</feature>